<dbReference type="AlphaFoldDB" id="A0A915NXT5"/>
<reference evidence="2" key="1">
    <citation type="submission" date="2022-11" db="UniProtKB">
        <authorList>
            <consortium name="WormBaseParasite"/>
        </authorList>
    </citation>
    <scope>IDENTIFICATION</scope>
</reference>
<organism evidence="1 2">
    <name type="scientific">Meloidogyne floridensis</name>
    <dbReference type="NCBI Taxonomy" id="298350"/>
    <lineage>
        <taxon>Eukaryota</taxon>
        <taxon>Metazoa</taxon>
        <taxon>Ecdysozoa</taxon>
        <taxon>Nematoda</taxon>
        <taxon>Chromadorea</taxon>
        <taxon>Rhabditida</taxon>
        <taxon>Tylenchina</taxon>
        <taxon>Tylenchomorpha</taxon>
        <taxon>Tylenchoidea</taxon>
        <taxon>Meloidogynidae</taxon>
        <taxon>Meloidogyninae</taxon>
        <taxon>Meloidogyne</taxon>
    </lineage>
</organism>
<proteinExistence type="predicted"/>
<keyword evidence="1" id="KW-1185">Reference proteome</keyword>
<sequence>MFTPTYLNWIKIDNCTCNNPQLVCIRPQHYKAPVECVHSTGALNFTKFITETHSFEFNLDLVIILLQFYSIRCIEAKIVTLLTVIWICLTKCGKNTKKEIPTITTPFINANKVCGQIIRPTMRPPAPPTNFEEINLEEV</sequence>
<evidence type="ECO:0000313" key="1">
    <source>
        <dbReference type="Proteomes" id="UP000887560"/>
    </source>
</evidence>
<evidence type="ECO:0000313" key="2">
    <source>
        <dbReference type="WBParaSite" id="scf7180000422474.g9064"/>
    </source>
</evidence>
<name>A0A915NXT5_9BILA</name>
<dbReference type="Proteomes" id="UP000887560">
    <property type="component" value="Unplaced"/>
</dbReference>
<dbReference type="WBParaSite" id="scf7180000422474.g9064">
    <property type="protein sequence ID" value="scf7180000422474.g9064"/>
    <property type="gene ID" value="scf7180000422474.g9064"/>
</dbReference>
<protein>
    <submittedName>
        <fullName evidence="2">Uncharacterized protein</fullName>
    </submittedName>
</protein>
<accession>A0A915NXT5</accession>